<feature type="domain" description="Zn(2)-C6 fungal-type" evidence="6">
    <location>
        <begin position="27"/>
        <end position="57"/>
    </location>
</feature>
<keyword evidence="8" id="KW-1185">Reference proteome</keyword>
<keyword evidence="4" id="KW-0804">Transcription</keyword>
<dbReference type="AlphaFoldDB" id="A0A6A6ENX6"/>
<keyword evidence="1" id="KW-0479">Metal-binding</keyword>
<evidence type="ECO:0000259" key="6">
    <source>
        <dbReference type="PROSITE" id="PS50048"/>
    </source>
</evidence>
<organism evidence="7 8">
    <name type="scientific">Zopfia rhizophila CBS 207.26</name>
    <dbReference type="NCBI Taxonomy" id="1314779"/>
    <lineage>
        <taxon>Eukaryota</taxon>
        <taxon>Fungi</taxon>
        <taxon>Dikarya</taxon>
        <taxon>Ascomycota</taxon>
        <taxon>Pezizomycotina</taxon>
        <taxon>Dothideomycetes</taxon>
        <taxon>Dothideomycetes incertae sedis</taxon>
        <taxon>Zopfiaceae</taxon>
        <taxon>Zopfia</taxon>
    </lineage>
</organism>
<name>A0A6A6ENX6_9PEZI</name>
<evidence type="ECO:0000256" key="2">
    <source>
        <dbReference type="ARBA" id="ARBA00022833"/>
    </source>
</evidence>
<gene>
    <name evidence="7" type="ORF">K469DRAFT_654446</name>
</gene>
<dbReference type="EMBL" id="ML994615">
    <property type="protein sequence ID" value="KAF2192672.1"/>
    <property type="molecule type" value="Genomic_DNA"/>
</dbReference>
<protein>
    <recommendedName>
        <fullName evidence="6">Zn(2)-C6 fungal-type domain-containing protein</fullName>
    </recommendedName>
</protein>
<proteinExistence type="predicted"/>
<dbReference type="PROSITE" id="PS50048">
    <property type="entry name" value="ZN2_CY6_FUNGAL_2"/>
    <property type="match status" value="1"/>
</dbReference>
<dbReference type="PANTHER" id="PTHR47660">
    <property type="entry name" value="TRANSCRIPTION FACTOR WITH C2H2 AND ZN(2)-CYS(6) DNA BINDING DOMAIN (EUROFUNG)-RELATED-RELATED"/>
    <property type="match status" value="1"/>
</dbReference>
<evidence type="ECO:0000256" key="3">
    <source>
        <dbReference type="ARBA" id="ARBA00023015"/>
    </source>
</evidence>
<accession>A0A6A6ENX6</accession>
<keyword evidence="5" id="KW-0539">Nucleus</keyword>
<evidence type="ECO:0000313" key="8">
    <source>
        <dbReference type="Proteomes" id="UP000800200"/>
    </source>
</evidence>
<evidence type="ECO:0000256" key="4">
    <source>
        <dbReference type="ARBA" id="ARBA00023163"/>
    </source>
</evidence>
<sequence>MPIQSEDFLNHNSDVTLRWTGGPIKRACRQCKQSKRRCTLEKPVCGRCGKLALDCSYHARDGSGLMDKVNGEGHYYFGDGDGDPEHVPPQIRVGEHHAEAKRGIRSPYVYEERMTGRTLYDKPDGDAHAHAKVNLHADGCAESVGVNQHVGGDGKVGAQPCPCATIPPSRDLDLFSHATNQRPTSHPQHQLSGTRPITTSNQRWEAQPKPRHTIEDGALTLEFEGNLDLVSGSDAGIDAGQVGMRWMEHYIPGLPGQREKTLSTFTVSFLERILSRYWRLDFGLCRAELGSTAESLPPFIHPCQIGKDVVARPLIKCEQLTRQFEACLDGNGDEAVVMEEVKREMDTLLKEYRTYPSFELLAAYQAFLVYILMAYFSHRTNTSPSQTPLVTHNSLIQLQEIASYTSGTGVICRDELQHMRPKWESWIVAAAKRRTIYATYLFNNIFNAHHSSSIYLAEELAGLPVPTSKRLWEVKTRDEWEKEYDRHLKGWPDGELQIQELWAQEDLQVDVKEERKRRVERWVGEVDEFGMMVFATCAHIHGC</sequence>
<keyword evidence="2" id="KW-0862">Zinc</keyword>
<dbReference type="PANTHER" id="PTHR47660:SF3">
    <property type="entry name" value="FINGER DOMAIN PROTEIN, PUTATIVE (AFU_ORTHOLOGUE AFUA_4G03310)-RELATED"/>
    <property type="match status" value="1"/>
</dbReference>
<reference evidence="7" key="1">
    <citation type="journal article" date="2020" name="Stud. Mycol.">
        <title>101 Dothideomycetes genomes: a test case for predicting lifestyles and emergence of pathogens.</title>
        <authorList>
            <person name="Haridas S."/>
            <person name="Albert R."/>
            <person name="Binder M."/>
            <person name="Bloem J."/>
            <person name="Labutti K."/>
            <person name="Salamov A."/>
            <person name="Andreopoulos B."/>
            <person name="Baker S."/>
            <person name="Barry K."/>
            <person name="Bills G."/>
            <person name="Bluhm B."/>
            <person name="Cannon C."/>
            <person name="Castanera R."/>
            <person name="Culley D."/>
            <person name="Daum C."/>
            <person name="Ezra D."/>
            <person name="Gonzalez J."/>
            <person name="Henrissat B."/>
            <person name="Kuo A."/>
            <person name="Liang C."/>
            <person name="Lipzen A."/>
            <person name="Lutzoni F."/>
            <person name="Magnuson J."/>
            <person name="Mondo S."/>
            <person name="Nolan M."/>
            <person name="Ohm R."/>
            <person name="Pangilinan J."/>
            <person name="Park H.-J."/>
            <person name="Ramirez L."/>
            <person name="Alfaro M."/>
            <person name="Sun H."/>
            <person name="Tritt A."/>
            <person name="Yoshinaga Y."/>
            <person name="Zwiers L.-H."/>
            <person name="Turgeon B."/>
            <person name="Goodwin S."/>
            <person name="Spatafora J."/>
            <person name="Crous P."/>
            <person name="Grigoriev I."/>
        </authorList>
    </citation>
    <scope>NUCLEOTIDE SEQUENCE</scope>
    <source>
        <strain evidence="7">CBS 207.26</strain>
    </source>
</reference>
<evidence type="ECO:0000256" key="5">
    <source>
        <dbReference type="ARBA" id="ARBA00023242"/>
    </source>
</evidence>
<dbReference type="GO" id="GO:0000981">
    <property type="term" value="F:DNA-binding transcription factor activity, RNA polymerase II-specific"/>
    <property type="evidence" value="ECO:0007669"/>
    <property type="project" value="InterPro"/>
</dbReference>
<dbReference type="InterPro" id="IPR036864">
    <property type="entry name" value="Zn2-C6_fun-type_DNA-bd_sf"/>
</dbReference>
<dbReference type="OrthoDB" id="2441642at2759"/>
<dbReference type="SUPFAM" id="SSF57701">
    <property type="entry name" value="Zn2/Cys6 DNA-binding domain"/>
    <property type="match status" value="1"/>
</dbReference>
<dbReference type="PROSITE" id="PS00463">
    <property type="entry name" value="ZN2_CY6_FUNGAL_1"/>
    <property type="match status" value="1"/>
</dbReference>
<keyword evidence="3" id="KW-0805">Transcription regulation</keyword>
<dbReference type="CDD" id="cd00067">
    <property type="entry name" value="GAL4"/>
    <property type="match status" value="1"/>
</dbReference>
<dbReference type="GO" id="GO:0008270">
    <property type="term" value="F:zinc ion binding"/>
    <property type="evidence" value="ECO:0007669"/>
    <property type="project" value="InterPro"/>
</dbReference>
<dbReference type="SMART" id="SM00066">
    <property type="entry name" value="GAL4"/>
    <property type="match status" value="1"/>
</dbReference>
<dbReference type="InterPro" id="IPR001138">
    <property type="entry name" value="Zn2Cys6_DnaBD"/>
</dbReference>
<evidence type="ECO:0000313" key="7">
    <source>
        <dbReference type="EMBL" id="KAF2192672.1"/>
    </source>
</evidence>
<dbReference type="Gene3D" id="4.10.240.10">
    <property type="entry name" value="Zn(2)-C6 fungal-type DNA-binding domain"/>
    <property type="match status" value="1"/>
</dbReference>
<evidence type="ECO:0000256" key="1">
    <source>
        <dbReference type="ARBA" id="ARBA00022723"/>
    </source>
</evidence>
<dbReference type="Proteomes" id="UP000800200">
    <property type="component" value="Unassembled WGS sequence"/>
</dbReference>
<dbReference type="Pfam" id="PF00172">
    <property type="entry name" value="Zn_clus"/>
    <property type="match status" value="1"/>
</dbReference>